<reference evidence="8" key="1">
    <citation type="submission" date="2025-08" db="UniProtKB">
        <authorList>
            <consortium name="RefSeq"/>
        </authorList>
    </citation>
    <scope>IDENTIFICATION</scope>
    <source>
        <tissue evidence="8">Blood</tissue>
    </source>
</reference>
<proteinExistence type="predicted"/>
<dbReference type="RefSeq" id="XP_010966801.1">
    <property type="nucleotide sequence ID" value="XM_010968499.2"/>
</dbReference>
<dbReference type="Gene3D" id="2.40.10.10">
    <property type="entry name" value="Trypsin-like serine proteases"/>
    <property type="match status" value="2"/>
</dbReference>
<protein>
    <recommendedName>
        <fullName evidence="5">tryptase</fullName>
        <ecNumber evidence="5">3.4.21.59</ecNumber>
    </recommendedName>
</protein>
<dbReference type="InterPro" id="IPR018114">
    <property type="entry name" value="TRYPSIN_HIS"/>
</dbReference>
<dbReference type="SUPFAM" id="SSF50494">
    <property type="entry name" value="Trypsin-like serine proteases"/>
    <property type="match status" value="1"/>
</dbReference>
<dbReference type="Pfam" id="PF00089">
    <property type="entry name" value="Trypsin"/>
    <property type="match status" value="1"/>
</dbReference>
<dbReference type="InterPro" id="IPR001314">
    <property type="entry name" value="Peptidase_S1A"/>
</dbReference>
<dbReference type="EC" id="3.4.21.59" evidence="5"/>
<dbReference type="PRINTS" id="PR00722">
    <property type="entry name" value="CHYMOTRYPSIN"/>
</dbReference>
<dbReference type="GeneID" id="105079713"/>
<sequence>MGPAGCLFLLPLLLGSCLSFSLQKKSLQSVCGRPVYSSRVVGGQDAAARRWPWQVSVQIGGTHICGGSLVSDRWILTAAHCISTKWIPFLYTVWLGSTEIGSSNTGVRHQVSRIVLHPKYQGTTGDIALLRLLSRVTYSSSIMPICLPNVKQKWKVPDFCWVTGWGKLKNEDSDYASTLQEAKIPIIERQTCEKIYNPVGFLLPETEPVIQESMICAGDLKQKKDACQGDSGGPLSCQIDNIWIQIGLTSWGVGCSQSFPGVYTNVIYYQQWVNTVISRAEVLAANNLDLLDLLSSIVLLSLALLGPSYAFGHISLGE</sequence>
<dbReference type="PROSITE" id="PS00135">
    <property type="entry name" value="TRYPSIN_SER"/>
    <property type="match status" value="1"/>
</dbReference>
<evidence type="ECO:0000256" key="1">
    <source>
        <dbReference type="ARBA" id="ARBA00011881"/>
    </source>
</evidence>
<dbReference type="PANTHER" id="PTHR24253:SF162">
    <property type="entry name" value="SERINE PROTEASE 48"/>
    <property type="match status" value="1"/>
</dbReference>
<evidence type="ECO:0000256" key="5">
    <source>
        <dbReference type="ARBA" id="ARBA00066748"/>
    </source>
</evidence>
<dbReference type="FunFam" id="2.40.10.10:FF:000039">
    <property type="entry name" value="Brain-specific serine protease 4"/>
    <property type="match status" value="1"/>
</dbReference>
<dbReference type="PROSITE" id="PS50240">
    <property type="entry name" value="TRYPSIN_DOM"/>
    <property type="match status" value="1"/>
</dbReference>
<dbReference type="CTD" id="345062"/>
<dbReference type="AlphaFoldDB" id="A0A9W3F800"/>
<dbReference type="InterPro" id="IPR033116">
    <property type="entry name" value="TRYPSIN_SER"/>
</dbReference>
<keyword evidence="6 8" id="KW-0645">Protease</keyword>
<evidence type="ECO:0000313" key="8">
    <source>
        <dbReference type="RefSeq" id="XP_010966801.1"/>
    </source>
</evidence>
<name>A0A9W3F800_CAMBA</name>
<dbReference type="InterPro" id="IPR043504">
    <property type="entry name" value="Peptidase_S1_PA_chymotrypsin"/>
</dbReference>
<evidence type="ECO:0000256" key="4">
    <source>
        <dbReference type="ARBA" id="ARBA00054350"/>
    </source>
</evidence>
<dbReference type="KEGG" id="cbai:105079713"/>
<accession>A0A9W3F800</accession>
<gene>
    <name evidence="8" type="primary">PRSS48</name>
</gene>
<keyword evidence="6" id="KW-0720">Serine protease</keyword>
<evidence type="ECO:0000256" key="6">
    <source>
        <dbReference type="RuleBase" id="RU363034"/>
    </source>
</evidence>
<dbReference type="GO" id="GO:0006508">
    <property type="term" value="P:proteolysis"/>
    <property type="evidence" value="ECO:0007669"/>
    <property type="project" value="UniProtKB-KW"/>
</dbReference>
<evidence type="ECO:0000313" key="7">
    <source>
        <dbReference type="Proteomes" id="UP001732780"/>
    </source>
</evidence>
<dbReference type="PROSITE" id="PS00134">
    <property type="entry name" value="TRYPSIN_HIS"/>
    <property type="match status" value="1"/>
</dbReference>
<evidence type="ECO:0000256" key="3">
    <source>
        <dbReference type="ARBA" id="ARBA00050838"/>
    </source>
</evidence>
<dbReference type="PANTHER" id="PTHR24253">
    <property type="entry name" value="TRANSMEMBRANE PROTEASE SERINE"/>
    <property type="match status" value="1"/>
</dbReference>
<dbReference type="SMART" id="SM00020">
    <property type="entry name" value="Tryp_SPc"/>
    <property type="match status" value="1"/>
</dbReference>
<dbReference type="InterPro" id="IPR009003">
    <property type="entry name" value="Peptidase_S1_PA"/>
</dbReference>
<dbReference type="InterPro" id="IPR001254">
    <property type="entry name" value="Trypsin_dom"/>
</dbReference>
<keyword evidence="2" id="KW-1015">Disulfide bond</keyword>
<comment type="function">
    <text evidence="4">Tryptase is the major neutral protease present in mast cells and is secreted upon the coupled activation-degranulation response of this cell type.</text>
</comment>
<dbReference type="OrthoDB" id="10002959at2759"/>
<evidence type="ECO:0000256" key="2">
    <source>
        <dbReference type="ARBA" id="ARBA00023157"/>
    </source>
</evidence>
<dbReference type="GO" id="GO:0004252">
    <property type="term" value="F:serine-type endopeptidase activity"/>
    <property type="evidence" value="ECO:0007669"/>
    <property type="project" value="UniProtKB-EC"/>
</dbReference>
<keyword evidence="6" id="KW-0378">Hydrolase</keyword>
<comment type="subunit">
    <text evidence="1">Homotetramer.</text>
</comment>
<organism evidence="7 8">
    <name type="scientific">Camelus bactrianus</name>
    <name type="common">Bactrian camel</name>
    <dbReference type="NCBI Taxonomy" id="9837"/>
    <lineage>
        <taxon>Eukaryota</taxon>
        <taxon>Metazoa</taxon>
        <taxon>Chordata</taxon>
        <taxon>Craniata</taxon>
        <taxon>Vertebrata</taxon>
        <taxon>Euteleostomi</taxon>
        <taxon>Mammalia</taxon>
        <taxon>Eutheria</taxon>
        <taxon>Laurasiatheria</taxon>
        <taxon>Artiodactyla</taxon>
        <taxon>Tylopoda</taxon>
        <taxon>Camelidae</taxon>
        <taxon>Camelus</taxon>
    </lineage>
</organism>
<dbReference type="Proteomes" id="UP001732780">
    <property type="component" value="Chromosome 2"/>
</dbReference>
<dbReference type="CDD" id="cd00190">
    <property type="entry name" value="Tryp_SPc"/>
    <property type="match status" value="1"/>
</dbReference>
<keyword evidence="7" id="KW-1185">Reference proteome</keyword>
<comment type="catalytic activity">
    <reaction evidence="3">
        <text>Preferential cleavage: Arg-|-Xaa, Lys-|-Xaa, but with more restricted specificity than trypsin.</text>
        <dbReference type="EC" id="3.4.21.59"/>
    </reaction>
</comment>